<dbReference type="RefSeq" id="WP_344021329.1">
    <property type="nucleotide sequence ID" value="NZ_BAAABX010000015.1"/>
</dbReference>
<gene>
    <name evidence="3" type="ORF">GCM10010357_15490</name>
</gene>
<feature type="region of interest" description="Disordered" evidence="2">
    <location>
        <begin position="396"/>
        <end position="432"/>
    </location>
</feature>
<feature type="compositionally biased region" description="Gly residues" evidence="2">
    <location>
        <begin position="423"/>
        <end position="432"/>
    </location>
</feature>
<organism evidence="3 4">
    <name type="scientific">Streptomyces luteireticuli</name>
    <dbReference type="NCBI Taxonomy" id="173858"/>
    <lineage>
        <taxon>Bacteria</taxon>
        <taxon>Bacillati</taxon>
        <taxon>Actinomycetota</taxon>
        <taxon>Actinomycetes</taxon>
        <taxon>Kitasatosporales</taxon>
        <taxon>Streptomycetaceae</taxon>
        <taxon>Streptomyces</taxon>
    </lineage>
</organism>
<dbReference type="InterPro" id="IPR036396">
    <property type="entry name" value="Cyt_P450_sf"/>
</dbReference>
<evidence type="ECO:0000313" key="3">
    <source>
        <dbReference type="EMBL" id="GAA0395379.1"/>
    </source>
</evidence>
<dbReference type="CDD" id="cd20625">
    <property type="entry name" value="CYP164-like"/>
    <property type="match status" value="1"/>
</dbReference>
<dbReference type="PRINTS" id="PR00359">
    <property type="entry name" value="BP450"/>
</dbReference>
<dbReference type="InterPro" id="IPR002397">
    <property type="entry name" value="Cyt_P450_B"/>
</dbReference>
<evidence type="ECO:0000256" key="2">
    <source>
        <dbReference type="SAM" id="MobiDB-lite"/>
    </source>
</evidence>
<name>A0ABN0YH22_9ACTN</name>
<dbReference type="Pfam" id="PF00067">
    <property type="entry name" value="p450"/>
    <property type="match status" value="1"/>
</dbReference>
<comment type="similarity">
    <text evidence="1">Belongs to the cytochrome P450 family.</text>
</comment>
<dbReference type="InterPro" id="IPR001128">
    <property type="entry name" value="Cyt_P450"/>
</dbReference>
<proteinExistence type="inferred from homology"/>
<dbReference type="Gene3D" id="1.10.630.10">
    <property type="entry name" value="Cytochrome P450"/>
    <property type="match status" value="1"/>
</dbReference>
<evidence type="ECO:0000313" key="4">
    <source>
        <dbReference type="Proteomes" id="UP001500879"/>
    </source>
</evidence>
<dbReference type="Proteomes" id="UP001500879">
    <property type="component" value="Unassembled WGS sequence"/>
</dbReference>
<feature type="compositionally biased region" description="Basic and acidic residues" evidence="2">
    <location>
        <begin position="404"/>
        <end position="420"/>
    </location>
</feature>
<comment type="caution">
    <text evidence="3">The sequence shown here is derived from an EMBL/GenBank/DDBJ whole genome shotgun (WGS) entry which is preliminary data.</text>
</comment>
<dbReference type="PANTHER" id="PTHR46696:SF1">
    <property type="entry name" value="CYTOCHROME P450 YJIB-RELATED"/>
    <property type="match status" value="1"/>
</dbReference>
<keyword evidence="4" id="KW-1185">Reference proteome</keyword>
<sequence length="432" mass="48306">MMAPEHSLLMELLDAGNRHNPYPLYARLREQPVPMQGRDGVVVGDYDTCARLMRDTRLGTDRSLVEGETTGRDRLRPPTFLSMNPPDHTRLRGLVSKAFTPKRVAALAPNIQVVVDKLLTRALVKPEFDFAGEIAYTLPLTIISDMLGVPHEDMPKLESWSRAFTMVLDPVVTFRRADDSQLRSIRDARDEFANYFAQKIAERRADPQDDLITRLVQIEERGDTLSELEVMTTCGLLLVAGHETTASLTSNALLALLRHPDQFEALRRDPSLIEGAVEETLRWDPPVQITARTVNEPARIAGHDLPPRAVVLILLAAANRDPAHFERPDDFDITRERVPHLAFAAGIHFCLGAPLARLEAALLLRVFAERVEQPRLIDVEYRSHVNVRGPKRLIIGHSGANRQVDQERNRRAEERGRADASKPGGGAENLAS</sequence>
<dbReference type="EMBL" id="BAAABX010000015">
    <property type="protein sequence ID" value="GAA0395379.1"/>
    <property type="molecule type" value="Genomic_DNA"/>
</dbReference>
<accession>A0ABN0YH22</accession>
<protein>
    <submittedName>
        <fullName evidence="3">Cytochrome P450</fullName>
    </submittedName>
</protein>
<evidence type="ECO:0000256" key="1">
    <source>
        <dbReference type="ARBA" id="ARBA00010617"/>
    </source>
</evidence>
<dbReference type="PRINTS" id="PR00385">
    <property type="entry name" value="P450"/>
</dbReference>
<dbReference type="PANTHER" id="PTHR46696">
    <property type="entry name" value="P450, PUTATIVE (EUROFUNG)-RELATED"/>
    <property type="match status" value="1"/>
</dbReference>
<reference evidence="3 4" key="1">
    <citation type="journal article" date="2019" name="Int. J. Syst. Evol. Microbiol.">
        <title>The Global Catalogue of Microorganisms (GCM) 10K type strain sequencing project: providing services to taxonomists for standard genome sequencing and annotation.</title>
        <authorList>
            <consortium name="The Broad Institute Genomics Platform"/>
            <consortium name="The Broad Institute Genome Sequencing Center for Infectious Disease"/>
            <person name="Wu L."/>
            <person name="Ma J."/>
        </authorList>
    </citation>
    <scope>NUCLEOTIDE SEQUENCE [LARGE SCALE GENOMIC DNA]</scope>
    <source>
        <strain evidence="3 4">JCM 4788</strain>
    </source>
</reference>
<dbReference type="SUPFAM" id="SSF48264">
    <property type="entry name" value="Cytochrome P450"/>
    <property type="match status" value="1"/>
</dbReference>